<dbReference type="OrthoDB" id="7595424at2"/>
<name>A0A508T316_9BRAD</name>
<proteinExistence type="predicted"/>
<organism evidence="1 2">
    <name type="scientific">Bradyrhizobium ivorense</name>
    <dbReference type="NCBI Taxonomy" id="2511166"/>
    <lineage>
        <taxon>Bacteria</taxon>
        <taxon>Pseudomonadati</taxon>
        <taxon>Pseudomonadota</taxon>
        <taxon>Alphaproteobacteria</taxon>
        <taxon>Hyphomicrobiales</taxon>
        <taxon>Nitrobacteraceae</taxon>
        <taxon>Bradyrhizobium</taxon>
    </lineage>
</organism>
<protein>
    <submittedName>
        <fullName evidence="1">Uncharacterized protein</fullName>
    </submittedName>
</protein>
<dbReference type="AlphaFoldDB" id="A0A508T316"/>
<dbReference type="EMBL" id="CAADFC020000009">
    <property type="protein sequence ID" value="VIO69685.1"/>
    <property type="molecule type" value="Genomic_DNA"/>
</dbReference>
<evidence type="ECO:0000313" key="1">
    <source>
        <dbReference type="EMBL" id="VIO69685.1"/>
    </source>
</evidence>
<accession>A0A508T316</accession>
<keyword evidence="2" id="KW-1185">Reference proteome</keyword>
<comment type="caution">
    <text evidence="1">The sequence shown here is derived from an EMBL/GenBank/DDBJ whole genome shotgun (WGS) entry which is preliminary data.</text>
</comment>
<dbReference type="RefSeq" id="WP_139484648.1">
    <property type="nucleotide sequence ID" value="NZ_CAADFB020000032.1"/>
</dbReference>
<evidence type="ECO:0000313" key="2">
    <source>
        <dbReference type="Proteomes" id="UP000328092"/>
    </source>
</evidence>
<dbReference type="Proteomes" id="UP000328092">
    <property type="component" value="Unassembled WGS sequence"/>
</dbReference>
<gene>
    <name evidence="1" type="ORF">CI1B_28930</name>
</gene>
<reference evidence="1" key="1">
    <citation type="submission" date="2019-02" db="EMBL/GenBank/DDBJ databases">
        <authorList>
            <person name="Pothier F.J."/>
        </authorList>
    </citation>
    <scope>NUCLEOTIDE SEQUENCE</scope>
    <source>
        <strain evidence="1">CI-1B</strain>
    </source>
</reference>
<sequence>MDARLISTLGALGLAGGYVVYDTSNSDPTVYPYSRQQAQTMLVAAKTTLPRRDKSGQIEIWSTGRSSKGVMLNMKYASKAPLITCDVAITDVGPDKVRVVPDCGADPKQESAINRTSEELRVPMFAEHVEATLNKREFSRERVSRKEVAITFKNLNEMQNEALQTYADEQRLLHDTYSTKR</sequence>